<evidence type="ECO:0000256" key="4">
    <source>
        <dbReference type="ARBA" id="ARBA00022723"/>
    </source>
</evidence>
<evidence type="ECO:0000256" key="5">
    <source>
        <dbReference type="ARBA" id="ARBA00023002"/>
    </source>
</evidence>
<dbReference type="PRINTS" id="PR00385">
    <property type="entry name" value="P450"/>
</dbReference>
<dbReference type="SUPFAM" id="SSF48264">
    <property type="entry name" value="Cytochrome P450"/>
    <property type="match status" value="1"/>
</dbReference>
<comment type="similarity">
    <text evidence="2 9">Belongs to the cytochrome P450 family.</text>
</comment>
<dbReference type="EMBL" id="JAJTJA010000002">
    <property type="protein sequence ID" value="KAH8704146.1"/>
    <property type="molecule type" value="Genomic_DNA"/>
</dbReference>
<evidence type="ECO:0000256" key="10">
    <source>
        <dbReference type="SAM" id="Phobius"/>
    </source>
</evidence>
<keyword evidence="10" id="KW-1133">Transmembrane helix</keyword>
<comment type="cofactor">
    <cofactor evidence="1 8">
        <name>heme</name>
        <dbReference type="ChEBI" id="CHEBI:30413"/>
    </cofactor>
</comment>
<evidence type="ECO:0000256" key="3">
    <source>
        <dbReference type="ARBA" id="ARBA00022617"/>
    </source>
</evidence>
<dbReference type="AlphaFoldDB" id="A0AAD4L1Z1"/>
<dbReference type="Proteomes" id="UP001201262">
    <property type="component" value="Unassembled WGS sequence"/>
</dbReference>
<accession>A0AAD4L1Z1</accession>
<organism evidence="11 12">
    <name type="scientific">Talaromyces proteolyticus</name>
    <dbReference type="NCBI Taxonomy" id="1131652"/>
    <lineage>
        <taxon>Eukaryota</taxon>
        <taxon>Fungi</taxon>
        <taxon>Dikarya</taxon>
        <taxon>Ascomycota</taxon>
        <taxon>Pezizomycotina</taxon>
        <taxon>Eurotiomycetes</taxon>
        <taxon>Eurotiomycetidae</taxon>
        <taxon>Eurotiales</taxon>
        <taxon>Trichocomaceae</taxon>
        <taxon>Talaromyces</taxon>
        <taxon>Talaromyces sect. Bacilispori</taxon>
    </lineage>
</organism>
<dbReference type="Pfam" id="PF00067">
    <property type="entry name" value="p450"/>
    <property type="match status" value="1"/>
</dbReference>
<dbReference type="PANTHER" id="PTHR24305">
    <property type="entry name" value="CYTOCHROME P450"/>
    <property type="match status" value="1"/>
</dbReference>
<dbReference type="PROSITE" id="PS00086">
    <property type="entry name" value="CYTOCHROME_P450"/>
    <property type="match status" value="1"/>
</dbReference>
<evidence type="ECO:0000313" key="11">
    <source>
        <dbReference type="EMBL" id="KAH8704146.1"/>
    </source>
</evidence>
<evidence type="ECO:0000256" key="1">
    <source>
        <dbReference type="ARBA" id="ARBA00001971"/>
    </source>
</evidence>
<evidence type="ECO:0000256" key="2">
    <source>
        <dbReference type="ARBA" id="ARBA00010617"/>
    </source>
</evidence>
<gene>
    <name evidence="11" type="ORF">BGW36DRAFT_287340</name>
</gene>
<dbReference type="InterPro" id="IPR017972">
    <property type="entry name" value="Cyt_P450_CS"/>
</dbReference>
<dbReference type="PRINTS" id="PR00463">
    <property type="entry name" value="EP450I"/>
</dbReference>
<dbReference type="InterPro" id="IPR050121">
    <property type="entry name" value="Cytochrome_P450_monoxygenase"/>
</dbReference>
<keyword evidence="10" id="KW-0472">Membrane</keyword>
<comment type="caution">
    <text evidence="11">The sequence shown here is derived from an EMBL/GenBank/DDBJ whole genome shotgun (WGS) entry which is preliminary data.</text>
</comment>
<dbReference type="InterPro" id="IPR002401">
    <property type="entry name" value="Cyt_P450_E_grp-I"/>
</dbReference>
<dbReference type="GO" id="GO:0005506">
    <property type="term" value="F:iron ion binding"/>
    <property type="evidence" value="ECO:0007669"/>
    <property type="project" value="InterPro"/>
</dbReference>
<dbReference type="CDD" id="cd11062">
    <property type="entry name" value="CYP58-like"/>
    <property type="match status" value="1"/>
</dbReference>
<keyword evidence="10" id="KW-0812">Transmembrane</keyword>
<evidence type="ECO:0000256" key="7">
    <source>
        <dbReference type="ARBA" id="ARBA00023033"/>
    </source>
</evidence>
<dbReference type="GO" id="GO:0016705">
    <property type="term" value="F:oxidoreductase activity, acting on paired donors, with incorporation or reduction of molecular oxygen"/>
    <property type="evidence" value="ECO:0007669"/>
    <property type="project" value="InterPro"/>
</dbReference>
<evidence type="ECO:0000256" key="6">
    <source>
        <dbReference type="ARBA" id="ARBA00023004"/>
    </source>
</evidence>
<dbReference type="RefSeq" id="XP_046077164.1">
    <property type="nucleotide sequence ID" value="XM_046210499.1"/>
</dbReference>
<evidence type="ECO:0000313" key="12">
    <source>
        <dbReference type="Proteomes" id="UP001201262"/>
    </source>
</evidence>
<dbReference type="Gene3D" id="1.10.630.10">
    <property type="entry name" value="Cytochrome P450"/>
    <property type="match status" value="1"/>
</dbReference>
<feature type="transmembrane region" description="Helical" evidence="10">
    <location>
        <begin position="12"/>
        <end position="34"/>
    </location>
</feature>
<sequence>MSHSDELHTGSLLWLAAAGYASYIIYHLLYNLFWHPLATFPGPSIAAVTPLYKAYIDLVAKSSFVHTLEKLHSQYGDIVRVGPDEIHFSSPSAYLEIYNALNKWDKEKSLYHSFGEDRSSFGFLTYNEAKERKDVLSKLFSKKAIADVQGLVLEKVAKLCDSFEKLGSKPADLFYAYRCMSVDVITYLCFGNDINAIGAPDYEAPIIKAMDSSLPVFVGFKHSSLLKGSIMNCPPNLSKIVSPATSGLVDLQQLLKGQINDLTKDPKNLQNLPHSTTVYHQLLRQEAYRSGTVPSAGSLYEESQALLFGGADTTGTTLMHGSFYVLTLPTVYSKLKAELLSAWPVLDDVPSLSDLEKLPYLSAVLKESLRMSPGVASPLPRVVPPSGATIHKTFIPGNTVVEMSSHFVHRNETIFPNPDEFIPDRWLEFKGKDLDKWLVAFSKGPRSCLGSNLAWAELYLCFAHVFRKFEVKIDSSSPRKLEWRDCFLPEYRGPHLKAILTKVAA</sequence>
<protein>
    <submittedName>
        <fullName evidence="11">Cytochrome P450</fullName>
    </submittedName>
</protein>
<name>A0AAD4L1Z1_9EURO</name>
<proteinExistence type="inferred from homology"/>
<reference evidence="11" key="1">
    <citation type="submission" date="2021-12" db="EMBL/GenBank/DDBJ databases">
        <title>Convergent genome expansion in fungi linked to evolution of root-endophyte symbiosis.</title>
        <authorList>
            <consortium name="DOE Joint Genome Institute"/>
            <person name="Ke Y.-H."/>
            <person name="Bonito G."/>
            <person name="Liao H.-L."/>
            <person name="Looney B."/>
            <person name="Rojas-Flechas A."/>
            <person name="Nash J."/>
            <person name="Hameed K."/>
            <person name="Schadt C."/>
            <person name="Martin F."/>
            <person name="Crous P.W."/>
            <person name="Miettinen O."/>
            <person name="Magnuson J.K."/>
            <person name="Labbe J."/>
            <person name="Jacobson D."/>
            <person name="Doktycz M.J."/>
            <person name="Veneault-Fourrey C."/>
            <person name="Kuo A."/>
            <person name="Mondo S."/>
            <person name="Calhoun S."/>
            <person name="Riley R."/>
            <person name="Ohm R."/>
            <person name="LaButti K."/>
            <person name="Andreopoulos B."/>
            <person name="Pangilinan J."/>
            <person name="Nolan M."/>
            <person name="Tritt A."/>
            <person name="Clum A."/>
            <person name="Lipzen A."/>
            <person name="Daum C."/>
            <person name="Barry K."/>
            <person name="Grigoriev I.V."/>
            <person name="Vilgalys R."/>
        </authorList>
    </citation>
    <scope>NUCLEOTIDE SEQUENCE</scope>
    <source>
        <strain evidence="11">PMI_201</strain>
    </source>
</reference>
<dbReference type="GO" id="GO:0004497">
    <property type="term" value="F:monooxygenase activity"/>
    <property type="evidence" value="ECO:0007669"/>
    <property type="project" value="UniProtKB-KW"/>
</dbReference>
<dbReference type="InterPro" id="IPR001128">
    <property type="entry name" value="Cyt_P450"/>
</dbReference>
<dbReference type="PANTHER" id="PTHR24305:SF157">
    <property type="entry name" value="N-ACETYLTRYPTOPHAN 6-HYDROXYLASE IVOC-RELATED"/>
    <property type="match status" value="1"/>
</dbReference>
<feature type="binding site" description="axial binding residue" evidence="8">
    <location>
        <position position="448"/>
    </location>
    <ligand>
        <name>heme</name>
        <dbReference type="ChEBI" id="CHEBI:30413"/>
    </ligand>
    <ligandPart>
        <name>Fe</name>
        <dbReference type="ChEBI" id="CHEBI:18248"/>
    </ligandPart>
</feature>
<keyword evidence="6 8" id="KW-0408">Iron</keyword>
<evidence type="ECO:0000256" key="8">
    <source>
        <dbReference type="PIRSR" id="PIRSR602401-1"/>
    </source>
</evidence>
<dbReference type="GO" id="GO:0020037">
    <property type="term" value="F:heme binding"/>
    <property type="evidence" value="ECO:0007669"/>
    <property type="project" value="InterPro"/>
</dbReference>
<keyword evidence="7 9" id="KW-0503">Monooxygenase</keyword>
<keyword evidence="12" id="KW-1185">Reference proteome</keyword>
<dbReference type="GeneID" id="70240786"/>
<keyword evidence="5 9" id="KW-0560">Oxidoreductase</keyword>
<keyword evidence="3 8" id="KW-0349">Heme</keyword>
<keyword evidence="4 8" id="KW-0479">Metal-binding</keyword>
<dbReference type="InterPro" id="IPR036396">
    <property type="entry name" value="Cyt_P450_sf"/>
</dbReference>
<evidence type="ECO:0000256" key="9">
    <source>
        <dbReference type="RuleBase" id="RU000461"/>
    </source>
</evidence>